<keyword evidence="3" id="KW-0808">Transferase</keyword>
<evidence type="ECO:0000259" key="1">
    <source>
        <dbReference type="Pfam" id="PF00534"/>
    </source>
</evidence>
<dbReference type="PANTHER" id="PTHR12526">
    <property type="entry name" value="GLYCOSYLTRANSFERASE"/>
    <property type="match status" value="1"/>
</dbReference>
<dbReference type="PANTHER" id="PTHR12526:SF627">
    <property type="entry name" value="D-RHAMNOSYLTRANSFERASE WBPZ"/>
    <property type="match status" value="1"/>
</dbReference>
<accession>A0A1T4W2J7</accession>
<keyword evidence="4" id="KW-1185">Reference proteome</keyword>
<dbReference type="Proteomes" id="UP000190027">
    <property type="component" value="Unassembled WGS sequence"/>
</dbReference>
<protein>
    <submittedName>
        <fullName evidence="3">Glycosyltransferase involved in cell wall bisynthesis</fullName>
    </submittedName>
</protein>
<dbReference type="SUPFAM" id="SSF53756">
    <property type="entry name" value="UDP-Glycosyltransferase/glycogen phosphorylase"/>
    <property type="match status" value="1"/>
</dbReference>
<dbReference type="STRING" id="1121449.SAMN02745704_00155"/>
<dbReference type="InterPro" id="IPR001296">
    <property type="entry name" value="Glyco_trans_1"/>
</dbReference>
<dbReference type="Pfam" id="PF13579">
    <property type="entry name" value="Glyco_trans_4_4"/>
    <property type="match status" value="1"/>
</dbReference>
<dbReference type="GO" id="GO:0016757">
    <property type="term" value="F:glycosyltransferase activity"/>
    <property type="evidence" value="ECO:0007669"/>
    <property type="project" value="InterPro"/>
</dbReference>
<evidence type="ECO:0000259" key="2">
    <source>
        <dbReference type="Pfam" id="PF13579"/>
    </source>
</evidence>
<dbReference type="Gene3D" id="3.40.50.2000">
    <property type="entry name" value="Glycogen Phosphorylase B"/>
    <property type="match status" value="2"/>
</dbReference>
<proteinExistence type="predicted"/>
<feature type="domain" description="Glycosyl transferase family 1" evidence="1">
    <location>
        <begin position="89"/>
        <end position="243"/>
    </location>
</feature>
<dbReference type="EMBL" id="FUYC01000001">
    <property type="protein sequence ID" value="SKA71524.1"/>
    <property type="molecule type" value="Genomic_DNA"/>
</dbReference>
<feature type="domain" description="Glycosyltransferase subfamily 4-like N-terminal" evidence="2">
    <location>
        <begin position="5"/>
        <end position="72"/>
    </location>
</feature>
<dbReference type="InterPro" id="IPR028098">
    <property type="entry name" value="Glyco_trans_4-like_N"/>
</dbReference>
<dbReference type="Pfam" id="PF00534">
    <property type="entry name" value="Glycos_transf_1"/>
    <property type="match status" value="1"/>
</dbReference>
<gene>
    <name evidence="3" type="ORF">SAMN02745704_00155</name>
</gene>
<name>A0A1T4W2J7_9BACT</name>
<evidence type="ECO:0000313" key="3">
    <source>
        <dbReference type="EMBL" id="SKA71524.1"/>
    </source>
</evidence>
<reference evidence="3 4" key="1">
    <citation type="submission" date="2017-02" db="EMBL/GenBank/DDBJ databases">
        <authorList>
            <person name="Peterson S.W."/>
        </authorList>
    </citation>
    <scope>NUCLEOTIDE SEQUENCE [LARGE SCALE GENOMIC DNA]</scope>
    <source>
        <strain evidence="3 4">DSM 16080</strain>
    </source>
</reference>
<organism evidence="3 4">
    <name type="scientific">Paucidesulfovibrio gracilis DSM 16080</name>
    <dbReference type="NCBI Taxonomy" id="1121449"/>
    <lineage>
        <taxon>Bacteria</taxon>
        <taxon>Pseudomonadati</taxon>
        <taxon>Thermodesulfobacteriota</taxon>
        <taxon>Desulfovibrionia</taxon>
        <taxon>Desulfovibrionales</taxon>
        <taxon>Desulfovibrionaceae</taxon>
        <taxon>Paucidesulfovibrio</taxon>
    </lineage>
</organism>
<sequence length="268" mass="29537">MLPDDVPLVVHWHADVRGAQGLILGLGYPVYALFEKAVLRRAAKIIATSPPYLAFSPTLRPFRSKCHVVPLGMDPQRIQTDRPNGSPGSTILAVGRLARYKGFEHLIRAARSLPQAKVEIIGNGPCRPRLEREIQRNKLENRVRLCGYLPDAKLLNRMAQADIFCLPSIHRSEAFGVVLLEAMFLQKPLVSTSIPGSGTGWVNENGKTGYVVPPGDPDALAKALDRLLDDPAARTAMGIAARTRFDEHFHIKRCAQAVETVYDAAYRS</sequence>
<dbReference type="AlphaFoldDB" id="A0A1T4W2J7"/>
<evidence type="ECO:0000313" key="4">
    <source>
        <dbReference type="Proteomes" id="UP000190027"/>
    </source>
</evidence>